<accession>A0A0S4XMK6</accession>
<protein>
    <recommendedName>
        <fullName evidence="4">Nitrogenase-stabilizing/protective protein NifW</fullName>
    </recommendedName>
</protein>
<evidence type="ECO:0000256" key="2">
    <source>
        <dbReference type="ARBA" id="ARBA00008351"/>
    </source>
</evidence>
<evidence type="ECO:0000256" key="5">
    <source>
        <dbReference type="ARBA" id="ARBA00023231"/>
    </source>
</evidence>
<dbReference type="Pfam" id="PF03206">
    <property type="entry name" value="NifW"/>
    <property type="match status" value="1"/>
</dbReference>
<evidence type="ECO:0000256" key="1">
    <source>
        <dbReference type="ARBA" id="ARBA00002247"/>
    </source>
</evidence>
<gene>
    <name evidence="6" type="primary">nifW</name>
    <name evidence="6" type="ORF">BN3087_360003</name>
</gene>
<evidence type="ECO:0000256" key="4">
    <source>
        <dbReference type="ARBA" id="ARBA00016274"/>
    </source>
</evidence>
<dbReference type="GO" id="GO:0009399">
    <property type="term" value="P:nitrogen fixation"/>
    <property type="evidence" value="ECO:0007669"/>
    <property type="project" value="InterPro"/>
</dbReference>
<dbReference type="AlphaFoldDB" id="A0A0S4XMK6"/>
<sequence length="114" mass="13067">MSANSINILDEFNELTDAEEYFEFFEIEYDASLVNVKRFHILKEYGTLIKNGFEYFNNDENRLFDFLKFSLLKVYGEFKNGYAPSAAQVWDMFKDGKLSGCASCTPTEGNSCGC</sequence>
<dbReference type="InterPro" id="IPR004893">
    <property type="entry name" value="NifW"/>
</dbReference>
<evidence type="ECO:0000256" key="3">
    <source>
        <dbReference type="ARBA" id="ARBA00011284"/>
    </source>
</evidence>
<evidence type="ECO:0000313" key="6">
    <source>
        <dbReference type="EMBL" id="CUV65469.1"/>
    </source>
</evidence>
<keyword evidence="5" id="KW-0535">Nitrogen fixation</keyword>
<name>A0A0S4XMK6_9BACT</name>
<dbReference type="EMBL" id="FAXN01000036">
    <property type="protein sequence ID" value="CUV65469.1"/>
    <property type="molecule type" value="Genomic_DNA"/>
</dbReference>
<reference evidence="6" key="1">
    <citation type="submission" date="2015-11" db="EMBL/GenBank/DDBJ databases">
        <authorList>
            <person name="Zhang Y."/>
            <person name="Guo Z."/>
        </authorList>
    </citation>
    <scope>NUCLEOTIDE SEQUENCE</scope>
    <source>
        <strain evidence="6">BN30871</strain>
    </source>
</reference>
<comment type="subunit">
    <text evidence="3">Homotrimer; associates with NifD.</text>
</comment>
<organism evidence="6">
    <name type="scientific">Sulfurovum sp. enrichment culture clone C5</name>
    <dbReference type="NCBI Taxonomy" id="497650"/>
    <lineage>
        <taxon>Bacteria</taxon>
        <taxon>Pseudomonadati</taxon>
        <taxon>Campylobacterota</taxon>
        <taxon>Epsilonproteobacteria</taxon>
        <taxon>Campylobacterales</taxon>
        <taxon>Sulfurovaceae</taxon>
        <taxon>Sulfurovum</taxon>
        <taxon>environmental samples</taxon>
    </lineage>
</organism>
<proteinExistence type="inferred from homology"/>
<comment type="similarity">
    <text evidence="2">Belongs to the NifW family.</text>
</comment>
<comment type="function">
    <text evidence="1">May protect the nitrogenase Fe-Mo protein from oxidative damage.</text>
</comment>